<dbReference type="EMBL" id="JAQBIE010000003">
    <property type="protein sequence ID" value="MDB6176641.1"/>
    <property type="molecule type" value="Genomic_DNA"/>
</dbReference>
<evidence type="ECO:0000256" key="3">
    <source>
        <dbReference type="ARBA" id="ARBA00022801"/>
    </source>
</evidence>
<dbReference type="Gene3D" id="3.90.226.10">
    <property type="entry name" value="2-enoyl-CoA Hydratase, Chain A, domain 1"/>
    <property type="match status" value="1"/>
</dbReference>
<accession>A0ABT4ZD49</accession>
<organism evidence="6 7">
    <name type="scientific">Paracoccus onchidii</name>
    <dbReference type="NCBI Taxonomy" id="3017813"/>
    <lineage>
        <taxon>Bacteria</taxon>
        <taxon>Pseudomonadati</taxon>
        <taxon>Pseudomonadota</taxon>
        <taxon>Alphaproteobacteria</taxon>
        <taxon>Rhodobacterales</taxon>
        <taxon>Paracoccaceae</taxon>
        <taxon>Paracoccus</taxon>
    </lineage>
</organism>
<dbReference type="RefSeq" id="WP_271887757.1">
    <property type="nucleotide sequence ID" value="NZ_JAQBIE010000003.1"/>
</dbReference>
<dbReference type="Pfam" id="PF01343">
    <property type="entry name" value="Peptidase_S49"/>
    <property type="match status" value="1"/>
</dbReference>
<gene>
    <name evidence="6" type="ORF">PAF17_03875</name>
</gene>
<feature type="domain" description="Peptidase S49" evidence="5">
    <location>
        <begin position="82"/>
        <end position="216"/>
    </location>
</feature>
<keyword evidence="3" id="KW-0378">Hydrolase</keyword>
<sequence>MKIPYLQRLIERRPRVPVIRLNGAIGMAGRRGGLNDAALAPMIERAFRRGKPVAVALVINSPGGSPVQSSLIAARIRRLADENQVPVHAFVEDVAASGGYWLACAADHIWADDSSVLGSVGVISAGFGFHDLIARWGIERRVHTAGTSKSTLDPFRPENPADVERLRNVLEPVHEAFKRHVTARRGSRLSGERDLFTGEFWAGQEAVRLGLADGIAHLVPEMKRRYGEKVRFIMHSPKQSLFRRMGLSADAVLDHAGERAAFARFGAGS</sequence>
<dbReference type="SUPFAM" id="SSF52096">
    <property type="entry name" value="ClpP/crotonase"/>
    <property type="match status" value="1"/>
</dbReference>
<dbReference type="PANTHER" id="PTHR42987">
    <property type="entry name" value="PEPTIDASE S49"/>
    <property type="match status" value="1"/>
</dbReference>
<comment type="caution">
    <text evidence="6">The sequence shown here is derived from an EMBL/GenBank/DDBJ whole genome shotgun (WGS) entry which is preliminary data.</text>
</comment>
<keyword evidence="4" id="KW-0720">Serine protease</keyword>
<dbReference type="CDD" id="cd07023">
    <property type="entry name" value="S49_Sppa_N_C"/>
    <property type="match status" value="1"/>
</dbReference>
<dbReference type="Proteomes" id="UP001165641">
    <property type="component" value="Unassembled WGS sequence"/>
</dbReference>
<dbReference type="Gene3D" id="6.20.330.10">
    <property type="match status" value="1"/>
</dbReference>
<keyword evidence="2" id="KW-0645">Protease</keyword>
<dbReference type="InterPro" id="IPR002142">
    <property type="entry name" value="Peptidase_S49"/>
</dbReference>
<comment type="similarity">
    <text evidence="1">Belongs to the peptidase S49 family.</text>
</comment>
<evidence type="ECO:0000313" key="6">
    <source>
        <dbReference type="EMBL" id="MDB6176641.1"/>
    </source>
</evidence>
<keyword evidence="7" id="KW-1185">Reference proteome</keyword>
<reference evidence="6" key="1">
    <citation type="submission" date="2022-12" db="EMBL/GenBank/DDBJ databases">
        <title>Paracoccus onchidii sp. nov., isolated from a marine invertebrate from the South China Sea.</title>
        <authorList>
            <person name="Xu S."/>
            <person name="Liu Z."/>
            <person name="Xu Y."/>
        </authorList>
    </citation>
    <scope>NUCLEOTIDE SEQUENCE</scope>
    <source>
        <strain evidence="6">Z330</strain>
    </source>
</reference>
<dbReference type="InterPro" id="IPR029045">
    <property type="entry name" value="ClpP/crotonase-like_dom_sf"/>
</dbReference>
<evidence type="ECO:0000256" key="4">
    <source>
        <dbReference type="ARBA" id="ARBA00022825"/>
    </source>
</evidence>
<dbReference type="InterPro" id="IPR047272">
    <property type="entry name" value="S49_SppA_C"/>
</dbReference>
<dbReference type="PANTHER" id="PTHR42987:SF8">
    <property type="entry name" value="PROTEINASE"/>
    <property type="match status" value="1"/>
</dbReference>
<name>A0ABT4ZD49_9RHOB</name>
<evidence type="ECO:0000256" key="2">
    <source>
        <dbReference type="ARBA" id="ARBA00022670"/>
    </source>
</evidence>
<evidence type="ECO:0000313" key="7">
    <source>
        <dbReference type="Proteomes" id="UP001165641"/>
    </source>
</evidence>
<evidence type="ECO:0000256" key="1">
    <source>
        <dbReference type="ARBA" id="ARBA00008683"/>
    </source>
</evidence>
<proteinExistence type="inferred from homology"/>
<protein>
    <submittedName>
        <fullName evidence="6">S49 family peptidase</fullName>
    </submittedName>
</protein>
<evidence type="ECO:0000259" key="5">
    <source>
        <dbReference type="Pfam" id="PF01343"/>
    </source>
</evidence>